<evidence type="ECO:0000313" key="14">
    <source>
        <dbReference type="EMBL" id="EHO17957.1"/>
    </source>
</evidence>
<dbReference type="EC" id="7.1.2.2" evidence="12"/>
<dbReference type="GO" id="GO:0005524">
    <property type="term" value="F:ATP binding"/>
    <property type="evidence" value="ECO:0007669"/>
    <property type="project" value="UniProtKB-UniRule"/>
</dbReference>
<dbReference type="GO" id="GO:0005886">
    <property type="term" value="C:plasma membrane"/>
    <property type="evidence" value="ECO:0007669"/>
    <property type="project" value="UniProtKB-SubCell"/>
</dbReference>
<comment type="subcellular location">
    <subcellularLocation>
        <location evidence="12">Cell membrane</location>
        <topology evidence="12">Peripheral membrane protein</topology>
    </subcellularLocation>
    <subcellularLocation>
        <location evidence="1">Membrane</location>
        <topology evidence="1">Peripheral membrane protein</topology>
    </subcellularLocation>
</comment>
<evidence type="ECO:0000256" key="6">
    <source>
        <dbReference type="ARBA" id="ARBA00022840"/>
    </source>
</evidence>
<dbReference type="InterPro" id="IPR003593">
    <property type="entry name" value="AAA+_ATPase"/>
</dbReference>
<comment type="caution">
    <text evidence="14">The sequence shown here is derived from an EMBL/GenBank/DDBJ whole genome shotgun (WGS) entry which is preliminary data.</text>
</comment>
<dbReference type="CDD" id="cd18115">
    <property type="entry name" value="ATP-synt_F1_beta_N"/>
    <property type="match status" value="1"/>
</dbReference>
<dbReference type="PANTHER" id="PTHR15184">
    <property type="entry name" value="ATP SYNTHASE"/>
    <property type="match status" value="1"/>
</dbReference>
<keyword evidence="12" id="KW-0375">Hydrogen ion transport</keyword>
<dbReference type="NCBIfam" id="TIGR01039">
    <property type="entry name" value="atpD"/>
    <property type="match status" value="1"/>
</dbReference>
<dbReference type="PANTHER" id="PTHR15184:SF71">
    <property type="entry name" value="ATP SYNTHASE SUBUNIT BETA, MITOCHONDRIAL"/>
    <property type="match status" value="1"/>
</dbReference>
<evidence type="ECO:0000256" key="2">
    <source>
        <dbReference type="ARBA" id="ARBA00008936"/>
    </source>
</evidence>
<dbReference type="InterPro" id="IPR027417">
    <property type="entry name" value="P-loop_NTPase"/>
</dbReference>
<keyword evidence="15" id="KW-1185">Reference proteome</keyword>
<keyword evidence="9 12" id="KW-0472">Membrane</keyword>
<evidence type="ECO:0000256" key="8">
    <source>
        <dbReference type="ARBA" id="ARBA00023065"/>
    </source>
</evidence>
<dbReference type="Gene3D" id="2.40.10.170">
    <property type="match status" value="1"/>
</dbReference>
<protein>
    <recommendedName>
        <fullName evidence="12">ATP synthase subunit beta</fullName>
        <ecNumber evidence="12">7.1.2.2</ecNumber>
    </recommendedName>
    <alternativeName>
        <fullName evidence="12">ATP synthase F1 sector subunit beta</fullName>
    </alternativeName>
    <alternativeName>
        <fullName evidence="12">F-ATPase subunit beta</fullName>
    </alternativeName>
</protein>
<dbReference type="FunFam" id="3.40.50.300:FF:000004">
    <property type="entry name" value="ATP synthase subunit beta"/>
    <property type="match status" value="1"/>
</dbReference>
<keyword evidence="10 12" id="KW-0139">CF(1)</keyword>
<evidence type="ECO:0000256" key="4">
    <source>
        <dbReference type="ARBA" id="ARBA00022475"/>
    </source>
</evidence>
<dbReference type="InterPro" id="IPR020003">
    <property type="entry name" value="ATPase_a/bsu_AS"/>
</dbReference>
<keyword evidence="3 12" id="KW-0813">Transport</keyword>
<dbReference type="InterPro" id="IPR055190">
    <property type="entry name" value="ATP-synt_VA_C"/>
</dbReference>
<keyword evidence="11 12" id="KW-0066">ATP synthesis</keyword>
<dbReference type="GeneID" id="86939940"/>
<keyword evidence="4 12" id="KW-1003">Cell membrane</keyword>
<proteinExistence type="inferred from homology"/>
<dbReference type="Pfam" id="PF22919">
    <property type="entry name" value="ATP-synt_VA_C"/>
    <property type="match status" value="1"/>
</dbReference>
<gene>
    <name evidence="12" type="primary">atpD</name>
    <name evidence="14" type="ORF">HMPREF9623_00141</name>
</gene>
<dbReference type="GO" id="GO:0046933">
    <property type="term" value="F:proton-transporting ATP synthase activity, rotational mechanism"/>
    <property type="evidence" value="ECO:0007669"/>
    <property type="project" value="UniProtKB-UniRule"/>
</dbReference>
<dbReference type="PROSITE" id="PS00152">
    <property type="entry name" value="ATPASE_ALPHA_BETA"/>
    <property type="match status" value="1"/>
</dbReference>
<evidence type="ECO:0000256" key="9">
    <source>
        <dbReference type="ARBA" id="ARBA00023136"/>
    </source>
</evidence>
<dbReference type="FunFam" id="1.10.1140.10:FF:000001">
    <property type="entry name" value="ATP synthase subunit beta"/>
    <property type="match status" value="1"/>
</dbReference>
<organism evidence="14 15">
    <name type="scientific">Stomatobaculum longum</name>
    <dbReference type="NCBI Taxonomy" id="796942"/>
    <lineage>
        <taxon>Bacteria</taxon>
        <taxon>Bacillati</taxon>
        <taxon>Bacillota</taxon>
        <taxon>Clostridia</taxon>
        <taxon>Lachnospirales</taxon>
        <taxon>Lachnospiraceae</taxon>
        <taxon>Stomatobaculum</taxon>
    </lineage>
</organism>
<evidence type="ECO:0000256" key="5">
    <source>
        <dbReference type="ARBA" id="ARBA00022741"/>
    </source>
</evidence>
<comment type="function">
    <text evidence="12">Produces ATP from ADP in the presence of a proton gradient across the membrane. The catalytic sites are hosted primarily by the beta subunits.</text>
</comment>
<evidence type="ECO:0000256" key="12">
    <source>
        <dbReference type="HAMAP-Rule" id="MF_01347"/>
    </source>
</evidence>
<sequence length="469" mass="50731">MSEQHVGKVVQVTGAVLDVRFAEGELPALLHAIEVDMPEDKKLIAEVAQQIGDDTVRCVAMSSTDGLVRGAAARDLNGPITVPVGDACLGRVFNLLGETVDNGPAVETTERRSIHRPAPSFEEQTPATEILETGIKVVDLICPYAKGGKIGLFGGAGVGKTVLIMELIHNVATAHGGISVFTGVGERTREGNDLYGEMKESGVLEKTALVYGQMNEPPGARMRVGLSGLTMAEYFRDERNQDVLLFIDNIFRFTQAGSEVSALLGRMPSAVGYQPTLATDMGALQERITSTRKGSITSVQAVYVPADDLTDPAPATTFTHLDATTVLSRDIASKGIYPAVDPLDSTSRILTPEVVGEEHYKIARDVQEVLQRYKELQDIIAIMGMDELSEADKVTVFRARKIQNFLSQSFSVAEQFTGLKGKYVPLRETLRGFRMILNGECDELPESAFLLIGGIDEAFEKAKALKNAQ</sequence>
<dbReference type="Pfam" id="PF00006">
    <property type="entry name" value="ATP-synt_ab"/>
    <property type="match status" value="1"/>
</dbReference>
<feature type="binding site" evidence="12">
    <location>
        <begin position="154"/>
        <end position="161"/>
    </location>
    <ligand>
        <name>ATP</name>
        <dbReference type="ChEBI" id="CHEBI:30616"/>
    </ligand>
</feature>
<dbReference type="InterPro" id="IPR005722">
    <property type="entry name" value="ATP_synth_F1_bsu"/>
</dbReference>
<dbReference type="InterPro" id="IPR036121">
    <property type="entry name" value="ATPase_F1/V1/A1_a/bsu_N_sf"/>
</dbReference>
<evidence type="ECO:0000256" key="7">
    <source>
        <dbReference type="ARBA" id="ARBA00022967"/>
    </source>
</evidence>
<dbReference type="InterPro" id="IPR050053">
    <property type="entry name" value="ATPase_alpha/beta_chains"/>
</dbReference>
<name>A0AA37DGZ8_9FIRM</name>
<keyword evidence="8 12" id="KW-0406">Ion transport</keyword>
<evidence type="ECO:0000256" key="1">
    <source>
        <dbReference type="ARBA" id="ARBA00004170"/>
    </source>
</evidence>
<dbReference type="InterPro" id="IPR004100">
    <property type="entry name" value="ATPase_F1/V1/A1_a/bsu_N"/>
</dbReference>
<evidence type="ECO:0000259" key="13">
    <source>
        <dbReference type="SMART" id="SM00382"/>
    </source>
</evidence>
<evidence type="ECO:0000313" key="15">
    <source>
        <dbReference type="Proteomes" id="UP000018466"/>
    </source>
</evidence>
<keyword evidence="6 12" id="KW-0067">ATP-binding</keyword>
<dbReference type="GO" id="GO:0045259">
    <property type="term" value="C:proton-transporting ATP synthase complex"/>
    <property type="evidence" value="ECO:0007669"/>
    <property type="project" value="UniProtKB-KW"/>
</dbReference>
<comment type="similarity">
    <text evidence="2 12">Belongs to the ATPase alpha/beta chains family.</text>
</comment>
<evidence type="ECO:0000256" key="3">
    <source>
        <dbReference type="ARBA" id="ARBA00022448"/>
    </source>
</evidence>
<evidence type="ECO:0000256" key="11">
    <source>
        <dbReference type="ARBA" id="ARBA00023310"/>
    </source>
</evidence>
<dbReference type="HAMAP" id="MF_01347">
    <property type="entry name" value="ATP_synth_beta_bact"/>
    <property type="match status" value="1"/>
</dbReference>
<dbReference type="SUPFAM" id="SSF50615">
    <property type="entry name" value="N-terminal domain of alpha and beta subunits of F1 ATP synthase"/>
    <property type="match status" value="1"/>
</dbReference>
<dbReference type="SUPFAM" id="SSF52540">
    <property type="entry name" value="P-loop containing nucleoside triphosphate hydrolases"/>
    <property type="match status" value="1"/>
</dbReference>
<dbReference type="InterPro" id="IPR000194">
    <property type="entry name" value="ATPase_F1/V1/A1_a/bsu_nucl-bd"/>
</dbReference>
<dbReference type="InterPro" id="IPR024034">
    <property type="entry name" value="ATPase_F1/V1_b/a_C"/>
</dbReference>
<accession>A0AA37DGZ8</accession>
<dbReference type="Pfam" id="PF02874">
    <property type="entry name" value="ATP-synt_ab_N"/>
    <property type="match status" value="1"/>
</dbReference>
<dbReference type="Gene3D" id="1.10.1140.10">
    <property type="entry name" value="Bovine Mitochondrial F1-atpase, Atp Synthase Beta Chain, Chain D, domain 3"/>
    <property type="match status" value="1"/>
</dbReference>
<dbReference type="AlphaFoldDB" id="A0AA37DGZ8"/>
<dbReference type="SMART" id="SM00382">
    <property type="entry name" value="AAA"/>
    <property type="match status" value="1"/>
</dbReference>
<reference evidence="14 15" key="1">
    <citation type="submission" date="2011-10" db="EMBL/GenBank/DDBJ databases">
        <title>The Genome Sequence of Lachnospiraceae bacterium ACC2.</title>
        <authorList>
            <consortium name="The Broad Institute Genome Sequencing Platform"/>
            <person name="Earl A."/>
            <person name="Ward D."/>
            <person name="Feldgarden M."/>
            <person name="Gevers D."/>
            <person name="Sizova M."/>
            <person name="Hazen A."/>
            <person name="Epstein S."/>
            <person name="Young S.K."/>
            <person name="Zeng Q."/>
            <person name="Gargeya S."/>
            <person name="Fitzgerald M."/>
            <person name="Haas B."/>
            <person name="Abouelleil A."/>
            <person name="Alvarado L."/>
            <person name="Arachchi H.M."/>
            <person name="Berlin A."/>
            <person name="Brown A."/>
            <person name="Chapman S.B."/>
            <person name="Chen Z."/>
            <person name="Dunbar C."/>
            <person name="Freedman E."/>
            <person name="Gearin G."/>
            <person name="Goldberg J."/>
            <person name="Griggs A."/>
            <person name="Gujja S."/>
            <person name="Heiman D."/>
            <person name="Howarth C."/>
            <person name="Larson L."/>
            <person name="Lui A."/>
            <person name="MacDonald P.J.P."/>
            <person name="Montmayeur A."/>
            <person name="Murphy C."/>
            <person name="Neiman D."/>
            <person name="Pearson M."/>
            <person name="Priest M."/>
            <person name="Roberts A."/>
            <person name="Saif S."/>
            <person name="Shea T."/>
            <person name="Shenoy N."/>
            <person name="Sisk P."/>
            <person name="Stolte C."/>
            <person name="Sykes S."/>
            <person name="Wortman J."/>
            <person name="Nusbaum C."/>
            <person name="Birren B."/>
        </authorList>
    </citation>
    <scope>NUCLEOTIDE SEQUENCE [LARGE SCALE GENOMIC DNA]</scope>
    <source>
        <strain evidence="14 15">ACC2</strain>
    </source>
</reference>
<keyword evidence="7 12" id="KW-1278">Translocase</keyword>
<dbReference type="CDD" id="cd18110">
    <property type="entry name" value="ATP-synt_F1_beta_C"/>
    <property type="match status" value="1"/>
</dbReference>
<keyword evidence="5 12" id="KW-0547">Nucleotide-binding</keyword>
<evidence type="ECO:0000256" key="10">
    <source>
        <dbReference type="ARBA" id="ARBA00023196"/>
    </source>
</evidence>
<dbReference type="CDD" id="cd01133">
    <property type="entry name" value="F1-ATPase_beta_CD"/>
    <property type="match status" value="1"/>
</dbReference>
<dbReference type="EMBL" id="AGEL01000003">
    <property type="protein sequence ID" value="EHO17957.1"/>
    <property type="molecule type" value="Genomic_DNA"/>
</dbReference>
<comment type="catalytic activity">
    <reaction evidence="12">
        <text>ATP + H2O + 4 H(+)(in) = ADP + phosphate + 5 H(+)(out)</text>
        <dbReference type="Rhea" id="RHEA:57720"/>
        <dbReference type="ChEBI" id="CHEBI:15377"/>
        <dbReference type="ChEBI" id="CHEBI:15378"/>
        <dbReference type="ChEBI" id="CHEBI:30616"/>
        <dbReference type="ChEBI" id="CHEBI:43474"/>
        <dbReference type="ChEBI" id="CHEBI:456216"/>
        <dbReference type="EC" id="7.1.2.2"/>
    </reaction>
</comment>
<feature type="domain" description="AAA+ ATPase" evidence="13">
    <location>
        <begin position="146"/>
        <end position="327"/>
    </location>
</feature>
<dbReference type="RefSeq" id="WP_009531976.1">
    <property type="nucleotide sequence ID" value="NZ_JH590861.1"/>
</dbReference>
<dbReference type="Gene3D" id="3.40.50.300">
    <property type="entry name" value="P-loop containing nucleotide triphosphate hydrolases"/>
    <property type="match status" value="1"/>
</dbReference>
<dbReference type="Proteomes" id="UP000018466">
    <property type="component" value="Unassembled WGS sequence"/>
</dbReference>
<dbReference type="SUPFAM" id="SSF47917">
    <property type="entry name" value="C-terminal domain of alpha and beta subunits of F1 ATP synthase"/>
    <property type="match status" value="1"/>
</dbReference>